<dbReference type="EMBL" id="CAEKDK010000004">
    <property type="protein sequence ID" value="CAB4276060.1"/>
    <property type="molecule type" value="Genomic_DNA"/>
</dbReference>
<feature type="region of interest" description="Disordered" evidence="1">
    <location>
        <begin position="1"/>
        <end position="42"/>
    </location>
</feature>
<dbReference type="Gene3D" id="3.80.10.10">
    <property type="entry name" value="Ribonuclease Inhibitor"/>
    <property type="match status" value="1"/>
</dbReference>
<dbReference type="InterPro" id="IPR032675">
    <property type="entry name" value="LRR_dom_sf"/>
</dbReference>
<reference evidence="5" key="1">
    <citation type="journal article" date="2020" name="Genome Biol.">
        <title>Gamete binning: chromosome-level and haplotype-resolved genome assembly enabled by high-throughput single-cell sequencing of gamete genomes.</title>
        <authorList>
            <person name="Campoy J.A."/>
            <person name="Sun H."/>
            <person name="Goel M."/>
            <person name="Jiao W.-B."/>
            <person name="Folz-Donahue K."/>
            <person name="Wang N."/>
            <person name="Rubio M."/>
            <person name="Liu C."/>
            <person name="Kukat C."/>
            <person name="Ruiz D."/>
            <person name="Huettel B."/>
            <person name="Schneeberger K."/>
        </authorList>
    </citation>
    <scope>NUCLEOTIDE SEQUENCE [LARGE SCALE GENOMIC DNA]</scope>
    <source>
        <strain evidence="5">cv. Rojo Pasion</strain>
    </source>
</reference>
<dbReference type="AlphaFoldDB" id="A0A6J5UHP4"/>
<dbReference type="EMBL" id="CAEKKB010000004">
    <property type="protein sequence ID" value="CAB4306443.1"/>
    <property type="molecule type" value="Genomic_DNA"/>
</dbReference>
<gene>
    <name evidence="2" type="ORF">CURHAP_LOCUS25062</name>
    <name evidence="3" type="ORF">ORAREDHAP_LOCUS24649</name>
</gene>
<organism evidence="2 4">
    <name type="scientific">Prunus armeniaca</name>
    <name type="common">Apricot</name>
    <name type="synonym">Armeniaca vulgaris</name>
    <dbReference type="NCBI Taxonomy" id="36596"/>
    <lineage>
        <taxon>Eukaryota</taxon>
        <taxon>Viridiplantae</taxon>
        <taxon>Streptophyta</taxon>
        <taxon>Embryophyta</taxon>
        <taxon>Tracheophyta</taxon>
        <taxon>Spermatophyta</taxon>
        <taxon>Magnoliopsida</taxon>
        <taxon>eudicotyledons</taxon>
        <taxon>Gunneridae</taxon>
        <taxon>Pentapetalae</taxon>
        <taxon>rosids</taxon>
        <taxon>fabids</taxon>
        <taxon>Rosales</taxon>
        <taxon>Rosaceae</taxon>
        <taxon>Amygdaloideae</taxon>
        <taxon>Amygdaleae</taxon>
        <taxon>Prunus</taxon>
    </lineage>
</organism>
<name>A0A6J5UHP4_PRUAR</name>
<reference evidence="2 4" key="2">
    <citation type="submission" date="2020-05" db="EMBL/GenBank/DDBJ databases">
        <authorList>
            <person name="Campoy J."/>
            <person name="Schneeberger K."/>
            <person name="Spophaly S."/>
        </authorList>
    </citation>
    <scope>NUCLEOTIDE SEQUENCE [LARGE SCALE GENOMIC DNA]</scope>
    <source>
        <strain evidence="2">PruArmRojPasFocal</strain>
    </source>
</reference>
<keyword evidence="5" id="KW-1185">Reference proteome</keyword>
<sequence>MSCTPPTRSFSRTPSIGSSRFMSRLRPASSSSKMTRWRRRVSPATKSMRRWLGFYRRPPEPSWTGSTSPVGGCGSCPRPLAGFAVIHDSIAGLEKLEELNLSSNLLEALPNSIGML</sequence>
<evidence type="ECO:0000313" key="3">
    <source>
        <dbReference type="EMBL" id="CAB4306443.1"/>
    </source>
</evidence>
<evidence type="ECO:0000256" key="1">
    <source>
        <dbReference type="SAM" id="MobiDB-lite"/>
    </source>
</evidence>
<dbReference type="Proteomes" id="UP000507222">
    <property type="component" value="Unassembled WGS sequence"/>
</dbReference>
<evidence type="ECO:0000313" key="4">
    <source>
        <dbReference type="Proteomes" id="UP000507222"/>
    </source>
</evidence>
<evidence type="ECO:0000313" key="2">
    <source>
        <dbReference type="EMBL" id="CAB4276060.1"/>
    </source>
</evidence>
<dbReference type="PROSITE" id="PS51450">
    <property type="entry name" value="LRR"/>
    <property type="match status" value="1"/>
</dbReference>
<feature type="compositionally biased region" description="Polar residues" evidence="1">
    <location>
        <begin position="1"/>
        <end position="21"/>
    </location>
</feature>
<protein>
    <submittedName>
        <fullName evidence="2">Uncharacterized protein</fullName>
    </submittedName>
</protein>
<accession>A0A6J5UHP4</accession>
<dbReference type="InterPro" id="IPR001611">
    <property type="entry name" value="Leu-rich_rpt"/>
</dbReference>
<proteinExistence type="predicted"/>
<evidence type="ECO:0000313" key="5">
    <source>
        <dbReference type="Proteomes" id="UP000507245"/>
    </source>
</evidence>
<dbReference type="Proteomes" id="UP000507245">
    <property type="component" value="Unassembled WGS sequence"/>
</dbReference>